<evidence type="ECO:0000256" key="1">
    <source>
        <dbReference type="ARBA" id="ARBA00010688"/>
    </source>
</evidence>
<dbReference type="EMBL" id="SSSN01000014">
    <property type="protein sequence ID" value="THG30325.1"/>
    <property type="molecule type" value="Genomic_DNA"/>
</dbReference>
<dbReference type="PANTHER" id="PTHR46566">
    <property type="entry name" value="1-PHOSPHOFRUCTOKINASE-RELATED"/>
    <property type="match status" value="1"/>
</dbReference>
<keyword evidence="11" id="KW-1185">Reference proteome</keyword>
<gene>
    <name evidence="10" type="ORF">E6C70_14580</name>
    <name evidence="9" type="ORF">E6C70_14860</name>
</gene>
<evidence type="ECO:0000256" key="6">
    <source>
        <dbReference type="PIRNR" id="PIRNR000535"/>
    </source>
</evidence>
<evidence type="ECO:0000259" key="8">
    <source>
        <dbReference type="Pfam" id="PF00294"/>
    </source>
</evidence>
<keyword evidence="4 10" id="KW-0418">Kinase</keyword>
<keyword evidence="5" id="KW-0067">ATP-binding</keyword>
<evidence type="ECO:0000256" key="5">
    <source>
        <dbReference type="ARBA" id="ARBA00022840"/>
    </source>
</evidence>
<dbReference type="PANTHER" id="PTHR46566:SF5">
    <property type="entry name" value="1-PHOSPHOFRUCTOKINASE"/>
    <property type="match status" value="1"/>
</dbReference>
<evidence type="ECO:0000313" key="10">
    <source>
        <dbReference type="EMBL" id="THG30588.1"/>
    </source>
</evidence>
<accession>A0A4S4FKC9</accession>
<keyword evidence="3" id="KW-0547">Nucleotide-binding</keyword>
<dbReference type="InterPro" id="IPR017583">
    <property type="entry name" value="Tagatose/fructose_Pkinase"/>
</dbReference>
<dbReference type="Pfam" id="PF00294">
    <property type="entry name" value="PfkB"/>
    <property type="match status" value="1"/>
</dbReference>
<dbReference type="InterPro" id="IPR011611">
    <property type="entry name" value="PfkB_dom"/>
</dbReference>
<dbReference type="GO" id="GO:0005524">
    <property type="term" value="F:ATP binding"/>
    <property type="evidence" value="ECO:0007669"/>
    <property type="project" value="UniProtKB-KW"/>
</dbReference>
<organism evidence="10 11">
    <name type="scientific">Orlajensenia flava</name>
    <dbReference type="NCBI Taxonomy" id="2565934"/>
    <lineage>
        <taxon>Bacteria</taxon>
        <taxon>Bacillati</taxon>
        <taxon>Actinomycetota</taxon>
        <taxon>Actinomycetes</taxon>
        <taxon>Micrococcales</taxon>
        <taxon>Microbacteriaceae</taxon>
        <taxon>Orlajensenia</taxon>
    </lineage>
</organism>
<dbReference type="PIRSF" id="PIRSF000535">
    <property type="entry name" value="1PFK/6PFK/LacC"/>
    <property type="match status" value="1"/>
</dbReference>
<dbReference type="Gene3D" id="3.40.1190.20">
    <property type="match status" value="1"/>
</dbReference>
<evidence type="ECO:0000313" key="11">
    <source>
        <dbReference type="Proteomes" id="UP000307380"/>
    </source>
</evidence>
<dbReference type="RefSeq" id="WP_136425287.1">
    <property type="nucleotide sequence ID" value="NZ_SSSN01000013.1"/>
</dbReference>
<name>A0A4S4FKC9_9MICO</name>
<proteinExistence type="inferred from homology"/>
<dbReference type="SUPFAM" id="SSF53613">
    <property type="entry name" value="Ribokinase-like"/>
    <property type="match status" value="1"/>
</dbReference>
<comment type="caution">
    <text evidence="10">The sequence shown here is derived from an EMBL/GenBank/DDBJ whole genome shotgun (WGS) entry which is preliminary data.</text>
</comment>
<dbReference type="EMBL" id="SSSN01000013">
    <property type="protein sequence ID" value="THG30588.1"/>
    <property type="molecule type" value="Genomic_DNA"/>
</dbReference>
<evidence type="ECO:0000256" key="4">
    <source>
        <dbReference type="ARBA" id="ARBA00022777"/>
    </source>
</evidence>
<dbReference type="GO" id="GO:0008443">
    <property type="term" value="F:phosphofructokinase activity"/>
    <property type="evidence" value="ECO:0007669"/>
    <property type="project" value="TreeGrafter"/>
</dbReference>
<dbReference type="Proteomes" id="UP000307380">
    <property type="component" value="Unassembled WGS sequence"/>
</dbReference>
<dbReference type="NCBIfam" id="TIGR03168">
    <property type="entry name" value="1-PFK"/>
    <property type="match status" value="1"/>
</dbReference>
<sequence>MIVTLTVNPSLDRTVQLDGELARGAVQRALETREDPGGKGVNVTRALRASGVDSLAVLPGATSDPFFSALRAEDVPFGAVPIEGRIRANLTLTELDGTTTKINEPGPTLAENDQDALIALVAEVSEGADWLVLAGSLPPGVPDDFYARVVRAVREANARPPRIAVDSSGAPLRALVAARVAVDLIKPNAEELAELVGVEAGDDLEDDPEAALALARSLDRDGVVAALVTLGATGAVLSTDDGAWFAPAPRILPRSTVGAGDCSLAGYLVAAVEGERPDRCLARAVASGAAAASLPGSIVPTRDQVDAAAIEPVALDPNPLEDPESIHLRDGADAAQH</sequence>
<evidence type="ECO:0000256" key="3">
    <source>
        <dbReference type="ARBA" id="ARBA00022741"/>
    </source>
</evidence>
<feature type="domain" description="Carbohydrate kinase PfkB" evidence="8">
    <location>
        <begin position="22"/>
        <end position="300"/>
    </location>
</feature>
<dbReference type="InterPro" id="IPR029056">
    <property type="entry name" value="Ribokinase-like"/>
</dbReference>
<keyword evidence="2 6" id="KW-0808">Transferase</keyword>
<dbReference type="AlphaFoldDB" id="A0A4S4FKC9"/>
<dbReference type="GO" id="GO:0005829">
    <property type="term" value="C:cytosol"/>
    <property type="evidence" value="ECO:0007669"/>
    <property type="project" value="TreeGrafter"/>
</dbReference>
<dbReference type="CDD" id="cd01164">
    <property type="entry name" value="FruK_PfkB_like"/>
    <property type="match status" value="1"/>
</dbReference>
<dbReference type="OrthoDB" id="9801219at2"/>
<evidence type="ECO:0000256" key="7">
    <source>
        <dbReference type="SAM" id="MobiDB-lite"/>
    </source>
</evidence>
<evidence type="ECO:0000313" key="9">
    <source>
        <dbReference type="EMBL" id="THG30325.1"/>
    </source>
</evidence>
<protein>
    <submittedName>
        <fullName evidence="10">1-phosphofructokinase family hexose kinase</fullName>
    </submittedName>
</protein>
<comment type="similarity">
    <text evidence="1">Belongs to the carbohydrate kinase PfkB family.</text>
</comment>
<evidence type="ECO:0000256" key="2">
    <source>
        <dbReference type="ARBA" id="ARBA00022679"/>
    </source>
</evidence>
<feature type="region of interest" description="Disordered" evidence="7">
    <location>
        <begin position="314"/>
        <end position="337"/>
    </location>
</feature>
<feature type="compositionally biased region" description="Basic and acidic residues" evidence="7">
    <location>
        <begin position="324"/>
        <end position="337"/>
    </location>
</feature>
<reference evidence="10 11" key="1">
    <citation type="submission" date="2019-04" db="EMBL/GenBank/DDBJ databases">
        <authorList>
            <person name="Jiang L."/>
        </authorList>
    </citation>
    <scope>NUCLEOTIDE SEQUENCE [LARGE SCALE GENOMIC DNA]</scope>
    <source>
        <strain evidence="10 11">YIM 131861</strain>
    </source>
</reference>